<comment type="similarity">
    <text evidence="1">Belongs to the saccharopine dehydrogenase family.</text>
</comment>
<dbReference type="Proteomes" id="UP001627154">
    <property type="component" value="Unassembled WGS sequence"/>
</dbReference>
<dbReference type="InterPro" id="IPR036291">
    <property type="entry name" value="NAD(P)-bd_dom_sf"/>
</dbReference>
<protein>
    <recommendedName>
        <fullName evidence="2">Saccharopine dehydrogenase NADP binding domain-containing protein</fullName>
    </recommendedName>
</protein>
<dbReference type="FunFam" id="3.40.50.720:FF:000178">
    <property type="entry name" value="Saccharopine dehydrogenase-like oxidoreductase"/>
    <property type="match status" value="1"/>
</dbReference>
<dbReference type="EMBL" id="JBJJXI010000095">
    <property type="protein sequence ID" value="KAL3393943.1"/>
    <property type="molecule type" value="Genomic_DNA"/>
</dbReference>
<dbReference type="Pfam" id="PF03435">
    <property type="entry name" value="Sacchrp_dh_NADP"/>
    <property type="match status" value="1"/>
</dbReference>
<dbReference type="PANTHER" id="PTHR12286:SF5">
    <property type="entry name" value="SACCHAROPINE DEHYDROGENASE-LIKE OXIDOREDUCTASE"/>
    <property type="match status" value="1"/>
</dbReference>
<dbReference type="InterPro" id="IPR051276">
    <property type="entry name" value="Saccharopine_DH-like_oxidrdct"/>
</dbReference>
<dbReference type="SUPFAM" id="SSF51735">
    <property type="entry name" value="NAD(P)-binding Rossmann-fold domains"/>
    <property type="match status" value="1"/>
</dbReference>
<dbReference type="InterPro" id="IPR005097">
    <property type="entry name" value="Sacchrp_dh_NADP-bd"/>
</dbReference>
<keyword evidence="4" id="KW-1185">Reference proteome</keyword>
<dbReference type="Gene3D" id="3.40.50.720">
    <property type="entry name" value="NAD(P)-binding Rossmann-like Domain"/>
    <property type="match status" value="1"/>
</dbReference>
<name>A0ABD2WLP9_9HYME</name>
<comment type="caution">
    <text evidence="3">The sequence shown here is derived from an EMBL/GenBank/DDBJ whole genome shotgun (WGS) entry which is preliminary data.</text>
</comment>
<feature type="domain" description="Saccharopine dehydrogenase NADP binding" evidence="2">
    <location>
        <begin position="24"/>
        <end position="152"/>
    </location>
</feature>
<sequence length="458" mass="50897">MFGAYVIPETNIIKIMAAERLDLVIFGATGFTGKNTIKEAQRLAKDYQFTWGIAGRRKDALDAALKEYAPESENIPVIIADLKNEESLKKMAEQARVLVNCCGPYRFYGEPVIKACIAAGTHHVDVSGEPQFMEKMQLDYNKAAREAGVYVISACGLDSIPADMGLIYTQNQFNGEINSVETYLKLWGTGRGPGINFGTWESAVYGYAHMHELRALRSKLYPEKLPEFKPKLKLKKTVHCTPLSEGYSVPFPGSDRAVCLRTQRYLYDNYKQRPAQVQTYMTFKTLFQFIATAIVGGIFATLAKTSFGRNLLLKHPKLFSLGLISHENPRQETIENTWFSVTLVAKGWSEKLADPLDQHKEPPNKEMITKVSGRNPGYGATCTALVLSAVTILKESDKMPDNGGVLPPGAAFCKTSLIDELNKNGVKFEVISSIDKVKESGNDSHLRLDSQNRVTSKM</sequence>
<reference evidence="3 4" key="1">
    <citation type="journal article" date="2024" name="bioRxiv">
        <title>A reference genome for Trichogramma kaykai: A tiny desert-dwelling parasitoid wasp with competing sex-ratio distorters.</title>
        <authorList>
            <person name="Culotta J."/>
            <person name="Lindsey A.R."/>
        </authorList>
    </citation>
    <scope>NUCLEOTIDE SEQUENCE [LARGE SCALE GENOMIC DNA]</scope>
    <source>
        <strain evidence="3 4">KSX58</strain>
    </source>
</reference>
<dbReference type="AlphaFoldDB" id="A0ABD2WLP9"/>
<gene>
    <name evidence="3" type="ORF">TKK_011793</name>
</gene>
<evidence type="ECO:0000313" key="4">
    <source>
        <dbReference type="Proteomes" id="UP001627154"/>
    </source>
</evidence>
<evidence type="ECO:0000313" key="3">
    <source>
        <dbReference type="EMBL" id="KAL3393943.1"/>
    </source>
</evidence>
<dbReference type="PANTHER" id="PTHR12286">
    <property type="entry name" value="SACCHAROPINE DEHYDROGENASE-LIKE OXIDOREDUCTASE"/>
    <property type="match status" value="1"/>
</dbReference>
<accession>A0ABD2WLP9</accession>
<organism evidence="3 4">
    <name type="scientific">Trichogramma kaykai</name>
    <dbReference type="NCBI Taxonomy" id="54128"/>
    <lineage>
        <taxon>Eukaryota</taxon>
        <taxon>Metazoa</taxon>
        <taxon>Ecdysozoa</taxon>
        <taxon>Arthropoda</taxon>
        <taxon>Hexapoda</taxon>
        <taxon>Insecta</taxon>
        <taxon>Pterygota</taxon>
        <taxon>Neoptera</taxon>
        <taxon>Endopterygota</taxon>
        <taxon>Hymenoptera</taxon>
        <taxon>Apocrita</taxon>
        <taxon>Proctotrupomorpha</taxon>
        <taxon>Chalcidoidea</taxon>
        <taxon>Trichogrammatidae</taxon>
        <taxon>Trichogramma</taxon>
    </lineage>
</organism>
<proteinExistence type="inferred from homology"/>
<evidence type="ECO:0000259" key="2">
    <source>
        <dbReference type="Pfam" id="PF03435"/>
    </source>
</evidence>
<evidence type="ECO:0000256" key="1">
    <source>
        <dbReference type="ARBA" id="ARBA00038048"/>
    </source>
</evidence>